<dbReference type="Pfam" id="PF00106">
    <property type="entry name" value="adh_short"/>
    <property type="match status" value="1"/>
</dbReference>
<dbReference type="InterPro" id="IPR036291">
    <property type="entry name" value="NAD(P)-bd_dom_sf"/>
</dbReference>
<dbReference type="Proteomes" id="UP001385951">
    <property type="component" value="Unassembled WGS sequence"/>
</dbReference>
<dbReference type="FunFam" id="3.40.50.720:FF:000084">
    <property type="entry name" value="Short-chain dehydrogenase reductase"/>
    <property type="match status" value="1"/>
</dbReference>
<evidence type="ECO:0000313" key="6">
    <source>
        <dbReference type="Proteomes" id="UP001385951"/>
    </source>
</evidence>
<dbReference type="EMBL" id="JASBNA010000021">
    <property type="protein sequence ID" value="KAK7685330.1"/>
    <property type="molecule type" value="Genomic_DNA"/>
</dbReference>
<dbReference type="PANTHER" id="PTHR24321">
    <property type="entry name" value="DEHYDROGENASES, SHORT CHAIN"/>
    <property type="match status" value="1"/>
</dbReference>
<name>A0AAW0G8H0_9APHY</name>
<evidence type="ECO:0000256" key="4">
    <source>
        <dbReference type="RuleBase" id="RU000363"/>
    </source>
</evidence>
<accession>A0AAW0G8H0</accession>
<dbReference type="AlphaFoldDB" id="A0AAW0G8H0"/>
<keyword evidence="6" id="KW-1185">Reference proteome</keyword>
<proteinExistence type="inferred from homology"/>
<keyword evidence="3" id="KW-0560">Oxidoreductase</keyword>
<reference evidence="5 6" key="1">
    <citation type="submission" date="2022-09" db="EMBL/GenBank/DDBJ databases">
        <authorList>
            <person name="Palmer J.M."/>
        </authorList>
    </citation>
    <scope>NUCLEOTIDE SEQUENCE [LARGE SCALE GENOMIC DNA]</scope>
    <source>
        <strain evidence="5 6">DSM 7382</strain>
    </source>
</reference>
<sequence>MSTRTAIITGAAQGMGEAIAVRFADEDINVVLFDIRGKEALLEGVVKKVEAKGRKAFYFVGDVTVEKDIEDVVAKTVATYGGLDVMVANAGILQQRALIDSTTEDFNRIMGVNTLGVMLCYKHAARQMIKQGRGGRIIGACSISGKQGLPDVALYTASKFAVRGLTQTTALELQKYDITCNAYCPGMILTPMLAHPDDDKHGGLGSVVMMADNVRPGTKAAQPNVVAELVAYLIKPEAHFMTGQSISINGGLFFD</sequence>
<keyword evidence="2" id="KW-0521">NADP</keyword>
<evidence type="ECO:0008006" key="7">
    <source>
        <dbReference type="Google" id="ProtNLM"/>
    </source>
</evidence>
<dbReference type="PRINTS" id="PR00081">
    <property type="entry name" value="GDHRDH"/>
</dbReference>
<dbReference type="PRINTS" id="PR00080">
    <property type="entry name" value="SDRFAMILY"/>
</dbReference>
<dbReference type="InterPro" id="IPR020904">
    <property type="entry name" value="Sc_DH/Rdtase_CS"/>
</dbReference>
<protein>
    <recommendedName>
        <fullName evidence="7">NAD(P)-binding protein</fullName>
    </recommendedName>
</protein>
<evidence type="ECO:0000256" key="2">
    <source>
        <dbReference type="ARBA" id="ARBA00022857"/>
    </source>
</evidence>
<evidence type="ECO:0000313" key="5">
    <source>
        <dbReference type="EMBL" id="KAK7685330.1"/>
    </source>
</evidence>
<dbReference type="InterPro" id="IPR002347">
    <property type="entry name" value="SDR_fam"/>
</dbReference>
<evidence type="ECO:0000256" key="1">
    <source>
        <dbReference type="ARBA" id="ARBA00006484"/>
    </source>
</evidence>
<dbReference type="PROSITE" id="PS00061">
    <property type="entry name" value="ADH_SHORT"/>
    <property type="match status" value="1"/>
</dbReference>
<evidence type="ECO:0000256" key="3">
    <source>
        <dbReference type="ARBA" id="ARBA00023002"/>
    </source>
</evidence>
<dbReference type="GO" id="GO:0016491">
    <property type="term" value="F:oxidoreductase activity"/>
    <property type="evidence" value="ECO:0007669"/>
    <property type="project" value="UniProtKB-KW"/>
</dbReference>
<gene>
    <name evidence="5" type="ORF">QCA50_011694</name>
</gene>
<comment type="caution">
    <text evidence="5">The sequence shown here is derived from an EMBL/GenBank/DDBJ whole genome shotgun (WGS) entry which is preliminary data.</text>
</comment>
<dbReference type="SUPFAM" id="SSF51735">
    <property type="entry name" value="NAD(P)-binding Rossmann-fold domains"/>
    <property type="match status" value="1"/>
</dbReference>
<comment type="similarity">
    <text evidence="1 4">Belongs to the short-chain dehydrogenases/reductases (SDR) family.</text>
</comment>
<dbReference type="PANTHER" id="PTHR24321:SF8">
    <property type="entry name" value="ESTRADIOL 17-BETA-DEHYDROGENASE 8-RELATED"/>
    <property type="match status" value="1"/>
</dbReference>
<dbReference type="Gene3D" id="3.40.50.720">
    <property type="entry name" value="NAD(P)-binding Rossmann-like Domain"/>
    <property type="match status" value="1"/>
</dbReference>
<organism evidence="5 6">
    <name type="scientific">Cerrena zonata</name>
    <dbReference type="NCBI Taxonomy" id="2478898"/>
    <lineage>
        <taxon>Eukaryota</taxon>
        <taxon>Fungi</taxon>
        <taxon>Dikarya</taxon>
        <taxon>Basidiomycota</taxon>
        <taxon>Agaricomycotina</taxon>
        <taxon>Agaricomycetes</taxon>
        <taxon>Polyporales</taxon>
        <taxon>Cerrenaceae</taxon>
        <taxon>Cerrena</taxon>
    </lineage>
</organism>